<dbReference type="InParanoid" id="A0A251TT45"/>
<protein>
    <submittedName>
        <fullName evidence="1">Uncharacterized protein</fullName>
    </submittedName>
</protein>
<name>A0A251TT45_HELAN</name>
<accession>A0A251TT45</accession>
<dbReference type="EMBL" id="CM007898">
    <property type="protein sequence ID" value="OTG13903.1"/>
    <property type="molecule type" value="Genomic_DNA"/>
</dbReference>
<keyword evidence="2" id="KW-1185">Reference proteome</keyword>
<evidence type="ECO:0000313" key="1">
    <source>
        <dbReference type="EMBL" id="OTG13903.1"/>
    </source>
</evidence>
<sequence>MLGYKNDHNVIHSLQTHHNKKKILLSFSLIGQEHPQHSTHFQFLIFPFYILTSVLELIRGDPVLTDRQGPHLNAINQPSSHSRLTRRFLVRDALLELRIWHGMLRCVRVWDHPCLGIATFTWRSRKS</sequence>
<proteinExistence type="predicted"/>
<gene>
    <name evidence="1" type="ORF">HannXRQ_Chr09g0243401</name>
</gene>
<dbReference type="AlphaFoldDB" id="A0A251TT45"/>
<reference evidence="2" key="1">
    <citation type="journal article" date="2017" name="Nature">
        <title>The sunflower genome provides insights into oil metabolism, flowering and Asterid evolution.</title>
        <authorList>
            <person name="Badouin H."/>
            <person name="Gouzy J."/>
            <person name="Grassa C.J."/>
            <person name="Murat F."/>
            <person name="Staton S.E."/>
            <person name="Cottret L."/>
            <person name="Lelandais-Briere C."/>
            <person name="Owens G.L."/>
            <person name="Carrere S."/>
            <person name="Mayjonade B."/>
            <person name="Legrand L."/>
            <person name="Gill N."/>
            <person name="Kane N.C."/>
            <person name="Bowers J.E."/>
            <person name="Hubner S."/>
            <person name="Bellec A."/>
            <person name="Berard A."/>
            <person name="Berges H."/>
            <person name="Blanchet N."/>
            <person name="Boniface M.C."/>
            <person name="Brunel D."/>
            <person name="Catrice O."/>
            <person name="Chaidir N."/>
            <person name="Claudel C."/>
            <person name="Donnadieu C."/>
            <person name="Faraut T."/>
            <person name="Fievet G."/>
            <person name="Helmstetter N."/>
            <person name="King M."/>
            <person name="Knapp S.J."/>
            <person name="Lai Z."/>
            <person name="Le Paslier M.C."/>
            <person name="Lippi Y."/>
            <person name="Lorenzon L."/>
            <person name="Mandel J.R."/>
            <person name="Marage G."/>
            <person name="Marchand G."/>
            <person name="Marquand E."/>
            <person name="Bret-Mestries E."/>
            <person name="Morien E."/>
            <person name="Nambeesan S."/>
            <person name="Nguyen T."/>
            <person name="Pegot-Espagnet P."/>
            <person name="Pouilly N."/>
            <person name="Raftis F."/>
            <person name="Sallet E."/>
            <person name="Schiex T."/>
            <person name="Thomas J."/>
            <person name="Vandecasteele C."/>
            <person name="Vares D."/>
            <person name="Vear F."/>
            <person name="Vautrin S."/>
            <person name="Crespi M."/>
            <person name="Mangin B."/>
            <person name="Burke J.M."/>
            <person name="Salse J."/>
            <person name="Munos S."/>
            <person name="Vincourt P."/>
            <person name="Rieseberg L.H."/>
            <person name="Langlade N.B."/>
        </authorList>
    </citation>
    <scope>NUCLEOTIDE SEQUENCE [LARGE SCALE GENOMIC DNA]</scope>
    <source>
        <strain evidence="2">cv. SF193</strain>
    </source>
</reference>
<evidence type="ECO:0000313" key="2">
    <source>
        <dbReference type="Proteomes" id="UP000215914"/>
    </source>
</evidence>
<dbReference type="Proteomes" id="UP000215914">
    <property type="component" value="Chromosome 9"/>
</dbReference>
<organism evidence="1 2">
    <name type="scientific">Helianthus annuus</name>
    <name type="common">Common sunflower</name>
    <dbReference type="NCBI Taxonomy" id="4232"/>
    <lineage>
        <taxon>Eukaryota</taxon>
        <taxon>Viridiplantae</taxon>
        <taxon>Streptophyta</taxon>
        <taxon>Embryophyta</taxon>
        <taxon>Tracheophyta</taxon>
        <taxon>Spermatophyta</taxon>
        <taxon>Magnoliopsida</taxon>
        <taxon>eudicotyledons</taxon>
        <taxon>Gunneridae</taxon>
        <taxon>Pentapetalae</taxon>
        <taxon>asterids</taxon>
        <taxon>campanulids</taxon>
        <taxon>Asterales</taxon>
        <taxon>Asteraceae</taxon>
        <taxon>Asteroideae</taxon>
        <taxon>Heliantheae alliance</taxon>
        <taxon>Heliantheae</taxon>
        <taxon>Helianthus</taxon>
    </lineage>
</organism>